<dbReference type="SUPFAM" id="SSF52540">
    <property type="entry name" value="P-loop containing nucleoside triphosphate hydrolases"/>
    <property type="match status" value="1"/>
</dbReference>
<organism evidence="1 2">
    <name type="scientific">Virgibacillus oceani</name>
    <dbReference type="NCBI Taxonomy" id="1479511"/>
    <lineage>
        <taxon>Bacteria</taxon>
        <taxon>Bacillati</taxon>
        <taxon>Bacillota</taxon>
        <taxon>Bacilli</taxon>
        <taxon>Bacillales</taxon>
        <taxon>Bacillaceae</taxon>
        <taxon>Virgibacillus</taxon>
    </lineage>
</organism>
<dbReference type="AlphaFoldDB" id="A0A917HQU0"/>
<evidence type="ECO:0000313" key="2">
    <source>
        <dbReference type="Proteomes" id="UP000622860"/>
    </source>
</evidence>
<evidence type="ECO:0000313" key="1">
    <source>
        <dbReference type="EMBL" id="GGG86570.1"/>
    </source>
</evidence>
<dbReference type="PANTHER" id="PTHR37816">
    <property type="entry name" value="YALI0E33011P"/>
    <property type="match status" value="1"/>
</dbReference>
<dbReference type="PANTHER" id="PTHR37816:SF3">
    <property type="entry name" value="MODULATES DNA TOPOLOGY"/>
    <property type="match status" value="1"/>
</dbReference>
<dbReference type="Proteomes" id="UP000622860">
    <property type="component" value="Unassembled WGS sequence"/>
</dbReference>
<dbReference type="EMBL" id="BMFR01000023">
    <property type="protein sequence ID" value="GGG86570.1"/>
    <property type="molecule type" value="Genomic_DNA"/>
</dbReference>
<comment type="caution">
    <text evidence="1">The sequence shown here is derived from an EMBL/GenBank/DDBJ whole genome shotgun (WGS) entry which is preliminary data.</text>
</comment>
<dbReference type="CDD" id="cd02019">
    <property type="entry name" value="NK"/>
    <property type="match status" value="1"/>
</dbReference>
<keyword evidence="2" id="KW-1185">Reference proteome</keyword>
<reference evidence="1" key="1">
    <citation type="journal article" date="2014" name="Int. J. Syst. Evol. Microbiol.">
        <title>Complete genome sequence of Corynebacterium casei LMG S-19264T (=DSM 44701T), isolated from a smear-ripened cheese.</title>
        <authorList>
            <consortium name="US DOE Joint Genome Institute (JGI-PGF)"/>
            <person name="Walter F."/>
            <person name="Albersmeier A."/>
            <person name="Kalinowski J."/>
            <person name="Ruckert C."/>
        </authorList>
    </citation>
    <scope>NUCLEOTIDE SEQUENCE</scope>
    <source>
        <strain evidence="1">CGMCC 1.12754</strain>
    </source>
</reference>
<name>A0A917HQU0_9BACI</name>
<dbReference type="RefSeq" id="WP_188456709.1">
    <property type="nucleotide sequence ID" value="NZ_BMFR01000023.1"/>
</dbReference>
<reference evidence="1" key="2">
    <citation type="submission" date="2020-09" db="EMBL/GenBank/DDBJ databases">
        <authorList>
            <person name="Sun Q."/>
            <person name="Zhou Y."/>
        </authorList>
    </citation>
    <scope>NUCLEOTIDE SEQUENCE</scope>
    <source>
        <strain evidence="1">CGMCC 1.12754</strain>
    </source>
</reference>
<dbReference type="InterPro" id="IPR027417">
    <property type="entry name" value="P-loop_NTPase"/>
</dbReference>
<gene>
    <name evidence="1" type="primary">flaR</name>
    <name evidence="1" type="ORF">GCM10011398_35470</name>
</gene>
<sequence>MRKILIIGGSGAGKSTLARQLGDILHIPVHHLDAIFWKPGWQPIERADLISEQKRIIQNEAWIIDGNYSATMDIRLKEADTVVFLHYKTIRCLYGVLKRRIQYHGKTRPDMGQDCPEKLDIEFIQWVYQFNRKKAKAIYEKLNQLSNTTIHIFTTPKQTHEFVTNLMK</sequence>
<accession>A0A917HQU0</accession>
<protein>
    <submittedName>
        <fullName evidence="1">Topology modulation protein</fullName>
    </submittedName>
</protein>
<dbReference type="InterPro" id="IPR052922">
    <property type="entry name" value="Cytidylate_Kinase-2"/>
</dbReference>
<dbReference type="NCBIfam" id="NF005994">
    <property type="entry name" value="PRK08118.1"/>
    <property type="match status" value="1"/>
</dbReference>
<proteinExistence type="predicted"/>
<dbReference type="Gene3D" id="3.40.50.300">
    <property type="entry name" value="P-loop containing nucleotide triphosphate hydrolases"/>
    <property type="match status" value="1"/>
</dbReference>